<evidence type="ECO:0000313" key="3">
    <source>
        <dbReference type="Proteomes" id="UP000700059"/>
    </source>
</evidence>
<comment type="caution">
    <text evidence="2">The sequence shown here is derived from an EMBL/GenBank/DDBJ whole genome shotgun (WGS) entry which is preliminary data.</text>
</comment>
<gene>
    <name evidence="2" type="ORF">K4G57_06100</name>
</gene>
<sequence length="171" mass="19902">MKLSQEQADRLALSHWSYSSPEHTYSLFFSHVDDINRLSPQQKEEIIEAIAKMQVYEYENGVQIYNAVLKKHAFRDWKVLSLIDQPFDAQSFIMLNFASNFDSTQSIFEILEQKDKLERENQELKEESKKQQALKDSGISNTTFIKTDSKSDSIMQILLKDSKDLKEAKSI</sequence>
<organism evidence="2 3">
    <name type="scientific">Helicobacter turcicus</name>
    <dbReference type="NCBI Taxonomy" id="2867412"/>
    <lineage>
        <taxon>Bacteria</taxon>
        <taxon>Pseudomonadati</taxon>
        <taxon>Campylobacterota</taxon>
        <taxon>Epsilonproteobacteria</taxon>
        <taxon>Campylobacterales</taxon>
        <taxon>Helicobacteraceae</taxon>
        <taxon>Helicobacter</taxon>
    </lineage>
</organism>
<keyword evidence="1" id="KW-0175">Coiled coil</keyword>
<feature type="coiled-coil region" evidence="1">
    <location>
        <begin position="107"/>
        <end position="137"/>
    </location>
</feature>
<proteinExistence type="predicted"/>
<protein>
    <submittedName>
        <fullName evidence="2">Uncharacterized protein</fullName>
    </submittedName>
</protein>
<dbReference type="Proteomes" id="UP000700059">
    <property type="component" value="Unassembled WGS sequence"/>
</dbReference>
<dbReference type="EMBL" id="JAIGYQ010000007">
    <property type="protein sequence ID" value="MBX7491034.1"/>
    <property type="molecule type" value="Genomic_DNA"/>
</dbReference>
<keyword evidence="3" id="KW-1185">Reference proteome</keyword>
<evidence type="ECO:0000256" key="1">
    <source>
        <dbReference type="SAM" id="Coils"/>
    </source>
</evidence>
<dbReference type="RefSeq" id="WP_221532695.1">
    <property type="nucleotide sequence ID" value="NZ_JAIGYP010000013.1"/>
</dbReference>
<name>A0ABS7JNQ3_9HELI</name>
<evidence type="ECO:0000313" key="2">
    <source>
        <dbReference type="EMBL" id="MBX7491034.1"/>
    </source>
</evidence>
<accession>A0ABS7JNQ3</accession>
<reference evidence="2 3" key="1">
    <citation type="submission" date="2021-08" db="EMBL/GenBank/DDBJ databases">
        <title>Helicobacter spp. isolated from feces of Anatolian Ground Squirrel (Spermophilus xanthoprymnus) in Turkey.</title>
        <authorList>
            <person name="Aydin F."/>
            <person name="Abay S."/>
            <person name="Kayman T."/>
            <person name="Karakaya E."/>
            <person name="Saticioglu I.B."/>
        </authorList>
    </citation>
    <scope>NUCLEOTIDE SEQUENCE [LARGE SCALE GENOMIC DNA]</scope>
    <source>
        <strain evidence="2 3">Faydin-H70</strain>
    </source>
</reference>